<dbReference type="Gene3D" id="1.10.510.10">
    <property type="entry name" value="Transferase(Phosphotransferase) domain 1"/>
    <property type="match status" value="1"/>
</dbReference>
<keyword evidence="8" id="KW-1133">Transmembrane helix</keyword>
<dbReference type="eggNOG" id="ENOG502QUMK">
    <property type="taxonomic scope" value="Eukaryota"/>
</dbReference>
<dbReference type="InterPro" id="IPR011009">
    <property type="entry name" value="Kinase-like_dom_sf"/>
</dbReference>
<evidence type="ECO:0000256" key="1">
    <source>
        <dbReference type="ARBA" id="ARBA00004167"/>
    </source>
</evidence>
<keyword evidence="2" id="KW-0808">Transferase</keyword>
<dbReference type="Gramene" id="LPERR04G14540.1">
    <property type="protein sequence ID" value="LPERR04G14540.1"/>
    <property type="gene ID" value="LPERR04G14540"/>
</dbReference>
<dbReference type="PROSITE" id="PS50011">
    <property type="entry name" value="PROTEIN_KINASE_DOM"/>
    <property type="match status" value="1"/>
</dbReference>
<evidence type="ECO:0000256" key="4">
    <source>
        <dbReference type="ARBA" id="ARBA00022729"/>
    </source>
</evidence>
<comment type="subcellular location">
    <subcellularLocation>
        <location evidence="1">Membrane</location>
        <topology evidence="1">Single-pass membrane protein</topology>
    </subcellularLocation>
</comment>
<evidence type="ECO:0000256" key="7">
    <source>
        <dbReference type="ARBA" id="ARBA00022840"/>
    </source>
</evidence>
<reference evidence="14" key="2">
    <citation type="submission" date="2013-12" db="EMBL/GenBank/DDBJ databases">
        <authorList>
            <person name="Yu Y."/>
            <person name="Lee S."/>
            <person name="de Baynast K."/>
            <person name="Wissotski M."/>
            <person name="Liu L."/>
            <person name="Talag J."/>
            <person name="Goicoechea J."/>
            <person name="Angelova A."/>
            <person name="Jetty R."/>
            <person name="Kudrna D."/>
            <person name="Golser W."/>
            <person name="Rivera L."/>
            <person name="Zhang J."/>
            <person name="Wing R."/>
        </authorList>
    </citation>
    <scope>NUCLEOTIDE SEQUENCE</scope>
</reference>
<dbReference type="InterPro" id="IPR000719">
    <property type="entry name" value="Prot_kinase_dom"/>
</dbReference>
<keyword evidence="4" id="KW-0732">Signal</keyword>
<dbReference type="FunFam" id="1.10.510.10:FF:001424">
    <property type="entry name" value="Protein kinase superfamily protein"/>
    <property type="match status" value="1"/>
</dbReference>
<dbReference type="InterPro" id="IPR008271">
    <property type="entry name" value="Ser/Thr_kinase_AS"/>
</dbReference>
<dbReference type="HOGENOM" id="CLU_000288_21_4_1"/>
<evidence type="ECO:0000256" key="8">
    <source>
        <dbReference type="ARBA" id="ARBA00022989"/>
    </source>
</evidence>
<dbReference type="PROSITE" id="PS00107">
    <property type="entry name" value="PROTEIN_KINASE_ATP"/>
    <property type="match status" value="1"/>
</dbReference>
<keyword evidence="14" id="KW-1185">Reference proteome</keyword>
<dbReference type="Proteomes" id="UP000032180">
    <property type="component" value="Chromosome 4"/>
</dbReference>
<dbReference type="FunFam" id="3.30.200.20:FF:000178">
    <property type="entry name" value="serine/threonine-protein kinase PBS1-like"/>
    <property type="match status" value="1"/>
</dbReference>
<evidence type="ECO:0000256" key="3">
    <source>
        <dbReference type="ARBA" id="ARBA00022692"/>
    </source>
</evidence>
<evidence type="ECO:0000256" key="5">
    <source>
        <dbReference type="ARBA" id="ARBA00022741"/>
    </source>
</evidence>
<evidence type="ECO:0000256" key="2">
    <source>
        <dbReference type="ARBA" id="ARBA00022679"/>
    </source>
</evidence>
<dbReference type="PANTHER" id="PTHR47974:SF19">
    <property type="entry name" value="RECEPTOR-LIKE SERINE_THREONINE-PROTEIN KINASE"/>
    <property type="match status" value="1"/>
</dbReference>
<dbReference type="Gene3D" id="3.30.200.20">
    <property type="entry name" value="Phosphorylase Kinase, domain 1"/>
    <property type="match status" value="1"/>
</dbReference>
<dbReference type="PANTHER" id="PTHR47974">
    <property type="entry name" value="OS07G0415500 PROTEIN"/>
    <property type="match status" value="1"/>
</dbReference>
<keyword evidence="3" id="KW-0812">Transmembrane</keyword>
<evidence type="ECO:0000256" key="6">
    <source>
        <dbReference type="ARBA" id="ARBA00022777"/>
    </source>
</evidence>
<keyword evidence="11" id="KW-0723">Serine/threonine-protein kinase</keyword>
<dbReference type="SMART" id="SM00220">
    <property type="entry name" value="S_TKc"/>
    <property type="match status" value="1"/>
</dbReference>
<evidence type="ECO:0000313" key="13">
    <source>
        <dbReference type="EnsemblPlants" id="LPERR04G14540.1"/>
    </source>
</evidence>
<dbReference type="AlphaFoldDB" id="A0A0D9W6X0"/>
<reference evidence="13" key="3">
    <citation type="submission" date="2015-04" db="UniProtKB">
        <authorList>
            <consortium name="EnsemblPlants"/>
        </authorList>
    </citation>
    <scope>IDENTIFICATION</scope>
</reference>
<feature type="binding site" evidence="10">
    <location>
        <position position="43"/>
    </location>
    <ligand>
        <name>ATP</name>
        <dbReference type="ChEBI" id="CHEBI:30616"/>
    </ligand>
</feature>
<sequence>MEQAFGYKDLQYATKNFSERLGGGSFGSVFKGVLTDSTVVAVKRLDGARQGEKEFRAEVRSIGIIKHINLVRLIGFRCEGNKRLLVYEYMPNGSLDAHLFGSKVTSLGWSTRYKIALGVARGLAYMHNNCQDCIIHCDIKPQNILLDASFVPKIADFGLSKFVGRDFSQVLTTVRGTIGYLAHEWIGGMTTSSKVDVYSYGTVLFEIIFGRKNFRGECTSDDTYFPVQVVVNSLRGMCNVFWTKTSTVKPIQMKLKEVAELLAGVLEVDIPPMPKLLQAISGDIDSTRT</sequence>
<evidence type="ECO:0000256" key="11">
    <source>
        <dbReference type="RuleBase" id="RU000304"/>
    </source>
</evidence>
<protein>
    <recommendedName>
        <fullName evidence="12">Protein kinase domain-containing protein</fullName>
    </recommendedName>
</protein>
<dbReference type="Pfam" id="PF00069">
    <property type="entry name" value="Pkinase"/>
    <property type="match status" value="1"/>
</dbReference>
<keyword evidence="5 10" id="KW-0547">Nucleotide-binding</keyword>
<name>A0A0D9W6X0_9ORYZ</name>
<dbReference type="SUPFAM" id="SSF56112">
    <property type="entry name" value="Protein kinase-like (PK-like)"/>
    <property type="match status" value="1"/>
</dbReference>
<reference evidence="13 14" key="1">
    <citation type="submission" date="2012-08" db="EMBL/GenBank/DDBJ databases">
        <title>Oryza genome evolution.</title>
        <authorList>
            <person name="Wing R.A."/>
        </authorList>
    </citation>
    <scope>NUCLEOTIDE SEQUENCE</scope>
</reference>
<keyword evidence="9" id="KW-0472">Membrane</keyword>
<dbReference type="STRING" id="77586.A0A0D9W6X0"/>
<evidence type="ECO:0000313" key="14">
    <source>
        <dbReference type="Proteomes" id="UP000032180"/>
    </source>
</evidence>
<dbReference type="EnsemblPlants" id="LPERR04G14540.1">
    <property type="protein sequence ID" value="LPERR04G14540.1"/>
    <property type="gene ID" value="LPERR04G14540"/>
</dbReference>
<organism evidence="13 14">
    <name type="scientific">Leersia perrieri</name>
    <dbReference type="NCBI Taxonomy" id="77586"/>
    <lineage>
        <taxon>Eukaryota</taxon>
        <taxon>Viridiplantae</taxon>
        <taxon>Streptophyta</taxon>
        <taxon>Embryophyta</taxon>
        <taxon>Tracheophyta</taxon>
        <taxon>Spermatophyta</taxon>
        <taxon>Magnoliopsida</taxon>
        <taxon>Liliopsida</taxon>
        <taxon>Poales</taxon>
        <taxon>Poaceae</taxon>
        <taxon>BOP clade</taxon>
        <taxon>Oryzoideae</taxon>
        <taxon>Oryzeae</taxon>
        <taxon>Oryzinae</taxon>
        <taxon>Leersia</taxon>
    </lineage>
</organism>
<keyword evidence="6" id="KW-0418">Kinase</keyword>
<dbReference type="GO" id="GO:0005524">
    <property type="term" value="F:ATP binding"/>
    <property type="evidence" value="ECO:0007669"/>
    <property type="project" value="UniProtKB-UniRule"/>
</dbReference>
<dbReference type="GO" id="GO:0016020">
    <property type="term" value="C:membrane"/>
    <property type="evidence" value="ECO:0007669"/>
    <property type="project" value="UniProtKB-SubCell"/>
</dbReference>
<evidence type="ECO:0000259" key="12">
    <source>
        <dbReference type="PROSITE" id="PS50011"/>
    </source>
</evidence>
<dbReference type="InterPro" id="IPR017441">
    <property type="entry name" value="Protein_kinase_ATP_BS"/>
</dbReference>
<evidence type="ECO:0000256" key="10">
    <source>
        <dbReference type="PROSITE-ProRule" id="PRU10141"/>
    </source>
</evidence>
<feature type="domain" description="Protein kinase" evidence="12">
    <location>
        <begin position="15"/>
        <end position="289"/>
    </location>
</feature>
<accession>A0A0D9W6X0</accession>
<evidence type="ECO:0000256" key="9">
    <source>
        <dbReference type="ARBA" id="ARBA00023136"/>
    </source>
</evidence>
<dbReference type="GO" id="GO:0004674">
    <property type="term" value="F:protein serine/threonine kinase activity"/>
    <property type="evidence" value="ECO:0007669"/>
    <property type="project" value="UniProtKB-KW"/>
</dbReference>
<comment type="similarity">
    <text evidence="11">Belongs to the protein kinase superfamily.</text>
</comment>
<proteinExistence type="inferred from homology"/>
<keyword evidence="7 10" id="KW-0067">ATP-binding</keyword>
<dbReference type="PROSITE" id="PS00108">
    <property type="entry name" value="PROTEIN_KINASE_ST"/>
    <property type="match status" value="1"/>
</dbReference>